<dbReference type="Proteomes" id="UP000031952">
    <property type="component" value="Unassembled WGS sequence"/>
</dbReference>
<keyword evidence="1" id="KW-0812">Transmembrane</keyword>
<evidence type="ECO:0000256" key="1">
    <source>
        <dbReference type="SAM" id="Phobius"/>
    </source>
</evidence>
<name>A0A0C2RAY3_9RICK</name>
<evidence type="ECO:0000313" key="2">
    <source>
        <dbReference type="EMBL" id="KIJ89348.1"/>
    </source>
</evidence>
<organism evidence="2 3">
    <name type="scientific">Rickettsia asembonensis</name>
    <dbReference type="NCBI Taxonomy" id="1068590"/>
    <lineage>
        <taxon>Bacteria</taxon>
        <taxon>Pseudomonadati</taxon>
        <taxon>Pseudomonadota</taxon>
        <taxon>Alphaproteobacteria</taxon>
        <taxon>Rickettsiales</taxon>
        <taxon>Rickettsiaceae</taxon>
        <taxon>Rickettsieae</taxon>
        <taxon>Rickettsia</taxon>
        <taxon>spotted fever group</taxon>
    </lineage>
</organism>
<reference evidence="2 3" key="1">
    <citation type="submission" date="2014-12" db="EMBL/GenBank/DDBJ databases">
        <title>Whole genome sequence of Candidatus Rickettsia asemboensis strain NMRCii isolated from cat fleas in west Kenya.</title>
        <authorList>
            <person name="Jima D."/>
            <person name="Luce-Fedrow A."/>
            <person name="Yang Y."/>
            <person name="Maina A.N."/>
            <person name="Snesrud E.C."/>
            <person name="Jarman R.G."/>
            <person name="Richards A.L."/>
            <person name="Hang J."/>
        </authorList>
    </citation>
    <scope>NUCLEOTIDE SEQUENCE [LARGE SCALE GENOMIC DNA]</scope>
    <source>
        <strain evidence="2 3">NMRCii</strain>
    </source>
</reference>
<sequence length="98" mass="11901">MIINLIILAILLNLLLYNNTDKWIIKQKIFAFITLTISNILFYNFNFFKTFSNTKYIYFISFFITFIIFAMLYYIILMFIYSISEIKIKSVIKYNNKE</sequence>
<feature type="transmembrane region" description="Helical" evidence="1">
    <location>
        <begin position="29"/>
        <end position="45"/>
    </location>
</feature>
<comment type="caution">
    <text evidence="2">The sequence shown here is derived from an EMBL/GenBank/DDBJ whole genome shotgun (WGS) entry which is preliminary data.</text>
</comment>
<keyword evidence="1" id="KW-1133">Transmembrane helix</keyword>
<feature type="transmembrane region" description="Helical" evidence="1">
    <location>
        <begin position="57"/>
        <end position="83"/>
    </location>
</feature>
<keyword evidence="1" id="KW-0472">Membrane</keyword>
<keyword evidence="3" id="KW-1185">Reference proteome</keyword>
<dbReference type="EMBL" id="JWSW01000001">
    <property type="protein sequence ID" value="KIJ89348.1"/>
    <property type="molecule type" value="Genomic_DNA"/>
</dbReference>
<dbReference type="AlphaFoldDB" id="A0A0C2RAY3"/>
<evidence type="ECO:0000313" key="3">
    <source>
        <dbReference type="Proteomes" id="UP000031952"/>
    </source>
</evidence>
<proteinExistence type="predicted"/>
<accession>A0A0C2RAY3</accession>
<gene>
    <name evidence="2" type="ORF">SB78_00365</name>
</gene>
<protein>
    <submittedName>
        <fullName evidence="2">Uncharacterized protein</fullName>
    </submittedName>
</protein>